<feature type="compositionally biased region" description="Basic and acidic residues" evidence="2">
    <location>
        <begin position="1005"/>
        <end position="1017"/>
    </location>
</feature>
<feature type="compositionally biased region" description="Pro residues" evidence="2">
    <location>
        <begin position="290"/>
        <end position="301"/>
    </location>
</feature>
<feature type="region of interest" description="Disordered" evidence="2">
    <location>
        <begin position="285"/>
        <end position="331"/>
    </location>
</feature>
<dbReference type="InterPro" id="IPR036869">
    <property type="entry name" value="J_dom_sf"/>
</dbReference>
<feature type="region of interest" description="Disordered" evidence="2">
    <location>
        <begin position="978"/>
        <end position="1024"/>
    </location>
</feature>
<comment type="caution">
    <text evidence="4">The sequence shown here is derived from an EMBL/GenBank/DDBJ whole genome shotgun (WGS) entry which is preliminary data.</text>
</comment>
<feature type="compositionally biased region" description="Basic and acidic residues" evidence="2">
    <location>
        <begin position="982"/>
        <end position="993"/>
    </location>
</feature>
<feature type="compositionally biased region" description="Basic and acidic residues" evidence="2">
    <location>
        <begin position="509"/>
        <end position="521"/>
    </location>
</feature>
<feature type="region of interest" description="Disordered" evidence="2">
    <location>
        <begin position="116"/>
        <end position="152"/>
    </location>
</feature>
<evidence type="ECO:0000313" key="4">
    <source>
        <dbReference type="EMBL" id="KAJ9172762.1"/>
    </source>
</evidence>
<gene>
    <name evidence="4" type="ORF">P3X46_015972</name>
</gene>
<feature type="region of interest" description="Disordered" evidence="2">
    <location>
        <begin position="1190"/>
        <end position="1253"/>
    </location>
</feature>
<feature type="compositionally biased region" description="Polar residues" evidence="2">
    <location>
        <begin position="314"/>
        <end position="326"/>
    </location>
</feature>
<dbReference type="PROSITE" id="PS50076">
    <property type="entry name" value="DNAJ_2"/>
    <property type="match status" value="1"/>
</dbReference>
<dbReference type="Proteomes" id="UP001174677">
    <property type="component" value="Chromosome 9"/>
</dbReference>
<evidence type="ECO:0000313" key="5">
    <source>
        <dbReference type="Proteomes" id="UP001174677"/>
    </source>
</evidence>
<sequence>MENLSHSRQQNVLSKKSCNGSSTAKSIYDDVFGGPPRFGAPTLSPRVEDYREIFDGFQASRASSIPVLDLPLVDEAAEVFCDVRSSGFDYGEVFGGSNANDFALYYDELLMMEQSNGLGDDSSSDEAWAPAEAENLSDESDHSAKEQCISNGDSYDSIDGDMEFYISYNKVGPRSNENLSNGIAHITQPHSVSGCTFVVDKTSSLPKTDYEYQHLQASNDDHLSIDYSGEVFRGRHLRKVMSYPANSTNNDVLFFGEDVRRHKEFVRNGSLPNEMFVTISNVSLRTQPSHLPPPTRPPPPLDVLRGDSGKATPTCKSVTSEETAGDSSPPYFDVEVDASSSAAASAAAIKEAMEKAQAKLKSAKESMERKRGGVQNHLKSGAKNDRKDKEEMLTKIVNGSVSRNDEREQGISQIEENGKEFSILEEKKKVKRTTQPISDSLEGKKHLDVAKKTAEENHGRESLPSQVFERIDGASEWKEATQFFELVTNKSRKASDQENTENDLLHNSNLHERAKKGKGENVEALQQLERNHKKVKAVRADDEPVDRRSSGRSEVVNRQKGIDKKLQVAREASRQEGDEKKFLMDWKPVETEKQQAGADDFQKHENYVEVQQKESKIAARQTMKHREKGLRPKEDSRSMEDVKKFTHEKGDSERRQRKVFELEENERKVNVPLQQAENDRRLKKAVHKQEENENILREAYEREENERRLREALRREENERRLKEALEKKENERILKETGEKEERLRRQREAVERQENENRPREVRERKENEKRQREALEREENEKRQRDAREREENEKRKREAREREENEKRQREACEREENEKRKREARVREENEKRLKEALEKEENERRMKEIVEVEERQRRRREAIEWEENAKREREENEKRLKEAEKEQNERRLKAAVEHEENEKRQREVHEKEENEKNEPREKEGSEKRCKETFEREEIELEALEREVGKRLEELCEQQDKCMASRRAQEAEVSEVALKEDHKPEENRTSSQDTCEWEETEAKHIDVGESGKQKALNKMGKDHSVLNQACELGNDKSLGATQLPGKNEGNSEKLELTKEFANEETSKIMNELRNGEKEVASGFALGNLEDEKSQFLMEDSTDTEQNIRSTFRVDLGIGNQGKKFPYEKSEKGKNIEQTQVSLNPEISNVSFMSAKTVKESVDSARKMGGAQPAVFEVKESIQRTAQRVNTTQSTERKVKNSHETISSEDKEAERMKRERELEMERLRKLEEEREREREREKDRMAVDKAALDTRERAYAEARERAERAAVERATAEARQRALNEARERLEKACAEAREKSLTDKASMEARLRAERAAVEKATAEAWERAFEKAMAERAPFEARERVERSVSDKFSTSSRSSGMKESSSSSDLQDLQSQGSGSFSGSRYQYSSVYGERFEGVEGESALRYKARLERHQRTAERAAKALAEKNMRDLFAQREQAERNRLAETLDADVKRWSSGKEGNLRALLSTLQYILGPDSGWQSIPLTEVITAAAVKKAYRKATLCVHPDKLQQRGASIQQKYICEKVFDLLKEAWNKFNSEER</sequence>
<feature type="compositionally biased region" description="Basic and acidic residues" evidence="2">
    <location>
        <begin position="538"/>
        <end position="593"/>
    </location>
</feature>
<feature type="region of interest" description="Disordered" evidence="2">
    <location>
        <begin position="364"/>
        <end position="466"/>
    </location>
</feature>
<dbReference type="EMBL" id="JARPOI010000009">
    <property type="protein sequence ID" value="KAJ9172762.1"/>
    <property type="molecule type" value="Genomic_DNA"/>
</dbReference>
<feature type="compositionally biased region" description="Basic and acidic residues" evidence="2">
    <location>
        <begin position="629"/>
        <end position="669"/>
    </location>
</feature>
<dbReference type="PANTHER" id="PTHR23172">
    <property type="entry name" value="AUXILIN/CYCLIN G-ASSOCIATED KINASE-RELATED"/>
    <property type="match status" value="1"/>
</dbReference>
<feature type="compositionally biased region" description="Basic and acidic residues" evidence="2">
    <location>
        <begin position="600"/>
        <end position="617"/>
    </location>
</feature>
<feature type="region of interest" description="Disordered" evidence="2">
    <location>
        <begin position="1"/>
        <end position="21"/>
    </location>
</feature>
<proteinExistence type="predicted"/>
<dbReference type="SUPFAM" id="SSF46565">
    <property type="entry name" value="Chaperone J-domain"/>
    <property type="match status" value="1"/>
</dbReference>
<feature type="domain" description="J" evidence="3">
    <location>
        <begin position="1486"/>
        <end position="1550"/>
    </location>
</feature>
<dbReference type="Gene3D" id="1.10.287.110">
    <property type="entry name" value="DnaJ domain"/>
    <property type="match status" value="1"/>
</dbReference>
<feature type="compositionally biased region" description="Basic and acidic residues" evidence="2">
    <location>
        <begin position="1199"/>
        <end position="1253"/>
    </location>
</feature>
<feature type="region of interest" description="Disordered" evidence="2">
    <location>
        <begin position="875"/>
        <end position="939"/>
    </location>
</feature>
<organism evidence="4 5">
    <name type="scientific">Hevea brasiliensis</name>
    <name type="common">Para rubber tree</name>
    <name type="synonym">Siphonia brasiliensis</name>
    <dbReference type="NCBI Taxonomy" id="3981"/>
    <lineage>
        <taxon>Eukaryota</taxon>
        <taxon>Viridiplantae</taxon>
        <taxon>Streptophyta</taxon>
        <taxon>Embryophyta</taxon>
        <taxon>Tracheophyta</taxon>
        <taxon>Spermatophyta</taxon>
        <taxon>Magnoliopsida</taxon>
        <taxon>eudicotyledons</taxon>
        <taxon>Gunneridae</taxon>
        <taxon>Pentapetalae</taxon>
        <taxon>rosids</taxon>
        <taxon>fabids</taxon>
        <taxon>Malpighiales</taxon>
        <taxon>Euphorbiaceae</taxon>
        <taxon>Crotonoideae</taxon>
        <taxon>Micrandreae</taxon>
        <taxon>Hevea</taxon>
    </lineage>
</organism>
<feature type="region of interest" description="Disordered" evidence="2">
    <location>
        <begin position="488"/>
        <end position="852"/>
    </location>
</feature>
<feature type="compositionally biased region" description="Basic and acidic residues" evidence="2">
    <location>
        <begin position="687"/>
        <end position="852"/>
    </location>
</feature>
<feature type="region of interest" description="Disordered" evidence="2">
    <location>
        <begin position="1342"/>
        <end position="1390"/>
    </location>
</feature>
<dbReference type="InterPro" id="IPR001623">
    <property type="entry name" value="DnaJ_domain"/>
</dbReference>
<name>A0ABQ9LXM0_HEVBR</name>
<dbReference type="PANTHER" id="PTHR23172:SF87">
    <property type="entry name" value="CHAPERONE DNAJ-DOMAIN SUPERFAMILY PROTEIN"/>
    <property type="match status" value="1"/>
</dbReference>
<feature type="compositionally biased region" description="Low complexity" evidence="2">
    <location>
        <begin position="1360"/>
        <end position="1390"/>
    </location>
</feature>
<feature type="coiled-coil region" evidence="1">
    <location>
        <begin position="1411"/>
        <end position="1450"/>
    </location>
</feature>
<evidence type="ECO:0000256" key="1">
    <source>
        <dbReference type="SAM" id="Coils"/>
    </source>
</evidence>
<accession>A0ABQ9LXM0</accession>
<feature type="compositionally biased region" description="Basic and acidic residues" evidence="2">
    <location>
        <begin position="416"/>
        <end position="428"/>
    </location>
</feature>
<feature type="compositionally biased region" description="Basic and acidic residues" evidence="2">
    <location>
        <begin position="441"/>
        <end position="461"/>
    </location>
</feature>
<reference evidence="4" key="1">
    <citation type="journal article" date="2023" name="Plant Biotechnol. J.">
        <title>Chromosome-level wild Hevea brasiliensis genome provides new tools for genomic-assisted breeding and valuable loci to elevate rubber yield.</title>
        <authorList>
            <person name="Cheng H."/>
            <person name="Song X."/>
            <person name="Hu Y."/>
            <person name="Wu T."/>
            <person name="Yang Q."/>
            <person name="An Z."/>
            <person name="Feng S."/>
            <person name="Deng Z."/>
            <person name="Wu W."/>
            <person name="Zeng X."/>
            <person name="Tu M."/>
            <person name="Wang X."/>
            <person name="Huang H."/>
        </authorList>
    </citation>
    <scope>NUCLEOTIDE SEQUENCE</scope>
    <source>
        <strain evidence="4">MT/VB/25A 57/8</strain>
    </source>
</reference>
<keyword evidence="1" id="KW-0175">Coiled coil</keyword>
<keyword evidence="5" id="KW-1185">Reference proteome</keyword>
<protein>
    <recommendedName>
        <fullName evidence="3">J domain-containing protein</fullName>
    </recommendedName>
</protein>
<evidence type="ECO:0000256" key="2">
    <source>
        <dbReference type="SAM" id="MobiDB-lite"/>
    </source>
</evidence>
<evidence type="ECO:0000259" key="3">
    <source>
        <dbReference type="PROSITE" id="PS50076"/>
    </source>
</evidence>
<feature type="compositionally biased region" description="Basic and acidic residues" evidence="2">
    <location>
        <begin position="1342"/>
        <end position="1356"/>
    </location>
</feature>
<feature type="compositionally biased region" description="Basic and acidic residues" evidence="2">
    <location>
        <begin position="382"/>
        <end position="393"/>
    </location>
</feature>